<accession>A0A1M7UL12</accession>
<dbReference type="AlphaFoldDB" id="A0A1M7UL12"/>
<sequence length="155" mass="17795">MVFRHVTAVRDDVLDERALQRMDNRELDLLFRSSPAGDIPHGRLPGTGLLFPGTPACGLLAWLVHLVVWQGKETEPSGRSLQNLIGPLRMRTIRALLSHDRSWVDDRDCVLIDYSRTSIVARMVRDEVRLVAPGLYLGVVWLWKRRVGWFTLRQQ</sequence>
<reference evidence="1 2" key="1">
    <citation type="submission" date="2016-12" db="EMBL/GenBank/DDBJ databases">
        <authorList>
            <person name="Song W.-J."/>
            <person name="Kurnit D.M."/>
        </authorList>
    </citation>
    <scope>NUCLEOTIDE SEQUENCE [LARGE SCALE GENOMIC DNA]</scope>
    <source>
        <strain evidence="1 2">DSM 43162</strain>
    </source>
</reference>
<protein>
    <submittedName>
        <fullName evidence="1">Uncharacterized protein</fullName>
    </submittedName>
</protein>
<gene>
    <name evidence="1" type="ORF">SAMN05660350_03446</name>
</gene>
<proteinExistence type="predicted"/>
<dbReference type="EMBL" id="FRDM01000021">
    <property type="protein sequence ID" value="SHN83595.1"/>
    <property type="molecule type" value="Genomic_DNA"/>
</dbReference>
<dbReference type="OrthoDB" id="119229at2"/>
<dbReference type="RefSeq" id="WP_083606394.1">
    <property type="nucleotide sequence ID" value="NZ_FRDM01000021.1"/>
</dbReference>
<dbReference type="Proteomes" id="UP000184428">
    <property type="component" value="Unassembled WGS sequence"/>
</dbReference>
<evidence type="ECO:0000313" key="2">
    <source>
        <dbReference type="Proteomes" id="UP000184428"/>
    </source>
</evidence>
<organism evidence="1 2">
    <name type="scientific">Geodermatophilus obscurus</name>
    <dbReference type="NCBI Taxonomy" id="1861"/>
    <lineage>
        <taxon>Bacteria</taxon>
        <taxon>Bacillati</taxon>
        <taxon>Actinomycetota</taxon>
        <taxon>Actinomycetes</taxon>
        <taxon>Geodermatophilales</taxon>
        <taxon>Geodermatophilaceae</taxon>
        <taxon>Geodermatophilus</taxon>
    </lineage>
</organism>
<evidence type="ECO:0000313" key="1">
    <source>
        <dbReference type="EMBL" id="SHN83595.1"/>
    </source>
</evidence>
<name>A0A1M7UL12_9ACTN</name>